<feature type="non-terminal residue" evidence="4">
    <location>
        <position position="310"/>
    </location>
</feature>
<dbReference type="InterPro" id="IPR043129">
    <property type="entry name" value="ATPase_NBD"/>
</dbReference>
<dbReference type="GO" id="GO:0140662">
    <property type="term" value="F:ATP-dependent protein folding chaperone"/>
    <property type="evidence" value="ECO:0007669"/>
    <property type="project" value="InterPro"/>
</dbReference>
<dbReference type="InterPro" id="IPR013126">
    <property type="entry name" value="Hsp_70_fam"/>
</dbReference>
<organism evidence="5">
    <name type="scientific">Perkinsus marinus (strain ATCC 50983 / TXsc)</name>
    <dbReference type="NCBI Taxonomy" id="423536"/>
    <lineage>
        <taxon>Eukaryota</taxon>
        <taxon>Sar</taxon>
        <taxon>Alveolata</taxon>
        <taxon>Perkinsozoa</taxon>
        <taxon>Perkinsea</taxon>
        <taxon>Perkinsida</taxon>
        <taxon>Perkinsidae</taxon>
        <taxon>Perkinsus</taxon>
    </lineage>
</organism>
<evidence type="ECO:0000256" key="2">
    <source>
        <dbReference type="ARBA" id="ARBA00022840"/>
    </source>
</evidence>
<keyword evidence="4" id="KW-0346">Stress response</keyword>
<keyword evidence="2" id="KW-0067">ATP-binding</keyword>
<evidence type="ECO:0000256" key="3">
    <source>
        <dbReference type="SAM" id="Coils"/>
    </source>
</evidence>
<gene>
    <name evidence="4" type="ORF">Pmar_PMAR026781</name>
</gene>
<dbReference type="PROSITE" id="PS01036">
    <property type="entry name" value="HSP70_3"/>
    <property type="match status" value="1"/>
</dbReference>
<dbReference type="FunFam" id="3.90.640.10:FF:000002">
    <property type="entry name" value="Heat shock 70 kDa"/>
    <property type="match status" value="1"/>
</dbReference>
<keyword evidence="3" id="KW-0175">Coiled coil</keyword>
<name>C5LE67_PERM5</name>
<dbReference type="GO" id="GO:0005524">
    <property type="term" value="F:ATP binding"/>
    <property type="evidence" value="ECO:0007669"/>
    <property type="project" value="UniProtKB-KW"/>
</dbReference>
<dbReference type="FunFam" id="2.60.34.10:FF:000002">
    <property type="entry name" value="Heat shock 70 kDa"/>
    <property type="match status" value="1"/>
</dbReference>
<dbReference type="Gene3D" id="2.60.34.10">
    <property type="entry name" value="Substrate Binding Domain Of DNAk, Chain A, domain 1"/>
    <property type="match status" value="1"/>
</dbReference>
<keyword evidence="1" id="KW-0547">Nucleotide-binding</keyword>
<dbReference type="RefSeq" id="XP_002773160.1">
    <property type="nucleotide sequence ID" value="XM_002773114.1"/>
</dbReference>
<reference evidence="4 5" key="1">
    <citation type="submission" date="2008-07" db="EMBL/GenBank/DDBJ databases">
        <authorList>
            <person name="El-Sayed N."/>
            <person name="Caler E."/>
            <person name="Inman J."/>
            <person name="Amedeo P."/>
            <person name="Hass B."/>
            <person name="Wortman J."/>
        </authorList>
    </citation>
    <scope>NUCLEOTIDE SEQUENCE [LARGE SCALE GENOMIC DNA]</scope>
    <source>
        <strain evidence="5">ATCC 50983 / TXsc</strain>
    </source>
</reference>
<accession>C5LE67</accession>
<dbReference type="OrthoDB" id="2401965at2759"/>
<dbReference type="GeneID" id="9050501"/>
<dbReference type="PANTHER" id="PTHR19375">
    <property type="entry name" value="HEAT SHOCK PROTEIN 70KDA"/>
    <property type="match status" value="1"/>
</dbReference>
<sequence length="310" mass="34396">MDHFIKVFQKKHKKDLRSDKRALAKLRREVEKGKRALSSTHQARIEIEGIMDGIDFSETLSRARFEELNADLFKNTLTPVKTVLDDSGLSKSQIDEVVLVGGSTRIPKIQSLIKDFFGGKEPNRGINPDEAVAYGAAVQGGILKGEGGQDLLLLDVTPLSLGIETVGGVMTKIINRNTVIPTKKSQVFSTYQDNQPAVNIRVFEGERPMTKDNHELGNFELSGIPPAPRGQPQIEVTFEIDANGIMNVQAVDKGTGKKEHVTITNDKGRLSEEQIEQMIRDAEKYADEDKKTKEKLDAKNAYDTTFTRCA</sequence>
<protein>
    <submittedName>
        <fullName evidence="4">Heat shock protein, putative</fullName>
    </submittedName>
</protein>
<evidence type="ECO:0000256" key="1">
    <source>
        <dbReference type="ARBA" id="ARBA00022741"/>
    </source>
</evidence>
<proteinExistence type="predicted"/>
<keyword evidence="5" id="KW-1185">Reference proteome</keyword>
<evidence type="ECO:0000313" key="5">
    <source>
        <dbReference type="Proteomes" id="UP000007800"/>
    </source>
</evidence>
<evidence type="ECO:0000313" key="4">
    <source>
        <dbReference type="EMBL" id="EER04976.1"/>
    </source>
</evidence>
<dbReference type="InterPro" id="IPR018181">
    <property type="entry name" value="Heat_shock_70_CS"/>
</dbReference>
<dbReference type="InterPro" id="IPR029047">
    <property type="entry name" value="HSP70_peptide-bd_sf"/>
</dbReference>
<dbReference type="SUPFAM" id="SSF53067">
    <property type="entry name" value="Actin-like ATPase domain"/>
    <property type="match status" value="1"/>
</dbReference>
<dbReference type="OMA" id="SMTKGNK"/>
<dbReference type="Gene3D" id="3.90.640.10">
    <property type="entry name" value="Actin, Chain A, domain 4"/>
    <property type="match status" value="1"/>
</dbReference>
<dbReference type="SUPFAM" id="SSF100920">
    <property type="entry name" value="Heat shock protein 70kD (HSP70), peptide-binding domain"/>
    <property type="match status" value="1"/>
</dbReference>
<dbReference type="Pfam" id="PF00012">
    <property type="entry name" value="HSP70"/>
    <property type="match status" value="1"/>
</dbReference>
<dbReference type="Proteomes" id="UP000007800">
    <property type="component" value="Unassembled WGS sequence"/>
</dbReference>
<dbReference type="InParanoid" id="C5LE67"/>
<dbReference type="EMBL" id="GG681133">
    <property type="protein sequence ID" value="EER04976.1"/>
    <property type="molecule type" value="Genomic_DNA"/>
</dbReference>
<dbReference type="Gene3D" id="3.30.420.40">
    <property type="match status" value="2"/>
</dbReference>
<dbReference type="AlphaFoldDB" id="C5LE67"/>
<dbReference type="PRINTS" id="PR00301">
    <property type="entry name" value="HEATSHOCK70"/>
</dbReference>
<feature type="coiled-coil region" evidence="3">
    <location>
        <begin position="9"/>
        <end position="36"/>
    </location>
</feature>